<reference evidence="1" key="1">
    <citation type="submission" date="2022-10" db="EMBL/GenBank/DDBJ databases">
        <title>Culturing micro-colonial fungi from biological soil crusts in the Mojave desert and describing Neophaeococcomyces mojavensis, and introducing the new genera and species Taxawa tesnikishii.</title>
        <authorList>
            <person name="Kurbessoian T."/>
            <person name="Stajich J.E."/>
        </authorList>
    </citation>
    <scope>NUCLEOTIDE SEQUENCE</scope>
    <source>
        <strain evidence="1">JES_112</strain>
    </source>
</reference>
<evidence type="ECO:0000313" key="1">
    <source>
        <dbReference type="EMBL" id="KAJ9649944.1"/>
    </source>
</evidence>
<dbReference type="EMBL" id="JAPDRQ010000410">
    <property type="protein sequence ID" value="KAJ9649944.1"/>
    <property type="molecule type" value="Genomic_DNA"/>
</dbReference>
<dbReference type="Proteomes" id="UP001172386">
    <property type="component" value="Unassembled WGS sequence"/>
</dbReference>
<evidence type="ECO:0000313" key="2">
    <source>
        <dbReference type="Proteomes" id="UP001172386"/>
    </source>
</evidence>
<proteinExistence type="predicted"/>
<accession>A0ACC2ZQP1</accession>
<sequence length="338" mass="37367">MPSTEREPDAKFWRTFLWSQWMFTPPYPTQSWTGKTVIVTGSNVGLGFEAAQHFARLGAEKVILATRNLSAAEKARSSIEQSTGCGLNVVECWPLDLCSYASVKKFAARCGTLPRLDCLLENAGITGTTYRKVELDEIQITVNVVSTFLLGLQVLPILKETAAKYNTRTHLTIVTSEMHHQASLKERFAVKAGKHASLLEALDDPKTAVMTDRYQVSKLLEIFFLRELTSTIAGEDYPVAINCVNPGFCRSSLLRDFAGVAAILNVLLHARQTEIGSRTLVQAASAGPESHGQYLSNCKVALVSNFVRSDEGRQVQKQVYKDIVDRLENIQPGIMQNV</sequence>
<name>A0ACC2ZQP1_9EURO</name>
<comment type="caution">
    <text evidence="1">The sequence shown here is derived from an EMBL/GenBank/DDBJ whole genome shotgun (WGS) entry which is preliminary data.</text>
</comment>
<keyword evidence="2" id="KW-1185">Reference proteome</keyword>
<organism evidence="1 2">
    <name type="scientific">Neophaeococcomyces mojaviensis</name>
    <dbReference type="NCBI Taxonomy" id="3383035"/>
    <lineage>
        <taxon>Eukaryota</taxon>
        <taxon>Fungi</taxon>
        <taxon>Dikarya</taxon>
        <taxon>Ascomycota</taxon>
        <taxon>Pezizomycotina</taxon>
        <taxon>Eurotiomycetes</taxon>
        <taxon>Chaetothyriomycetidae</taxon>
        <taxon>Chaetothyriales</taxon>
        <taxon>Chaetothyriales incertae sedis</taxon>
        <taxon>Neophaeococcomyces</taxon>
    </lineage>
</organism>
<protein>
    <submittedName>
        <fullName evidence="1">Uncharacterized protein</fullName>
    </submittedName>
</protein>
<gene>
    <name evidence="1" type="ORF">H2198_010735</name>
</gene>